<dbReference type="OMA" id="NVTRGFN"/>
<keyword evidence="8" id="KW-0862">Zinc</keyword>
<evidence type="ECO:0000256" key="7">
    <source>
        <dbReference type="ARBA" id="ARBA00022723"/>
    </source>
</evidence>
<dbReference type="EMBL" id="CAID01000013">
    <property type="protein sequence ID" value="CAL56541.1"/>
    <property type="molecule type" value="Genomic_DNA"/>
</dbReference>
<reference evidence="12 13" key="2">
    <citation type="journal article" date="2014" name="BMC Genomics">
        <title>An improved genome of the model marine alga Ostreococcus tauri unfolds by assessing Illumina de novo assemblies.</title>
        <authorList>
            <person name="Blanc-Mathieu R."/>
            <person name="Verhelst B."/>
            <person name="Derelle E."/>
            <person name="Rombauts S."/>
            <person name="Bouget F.Y."/>
            <person name="Carre I."/>
            <person name="Chateau A."/>
            <person name="Eyre-Walker A."/>
            <person name="Grimsley N."/>
            <person name="Moreau H."/>
            <person name="Piegu B."/>
            <person name="Rivals E."/>
            <person name="Schackwitz W."/>
            <person name="Van de Peer Y."/>
            <person name="Piganeau G."/>
        </authorList>
    </citation>
    <scope>NUCLEOTIDE SEQUENCE [LARGE SCALE GENOMIC DNA]</scope>
    <source>
        <strain evidence="13">OTTH 0595 / CCAP 157/2 / RCC745</strain>
    </source>
</reference>
<evidence type="ECO:0000256" key="10">
    <source>
        <dbReference type="RuleBase" id="RU003514"/>
    </source>
</evidence>
<comment type="caution">
    <text evidence="12">The sequence shown here is derived from an EMBL/GenBank/DDBJ whole genome shotgun (WGS) entry which is preliminary data.</text>
</comment>
<dbReference type="PANTHER" id="PTHR10536">
    <property type="entry name" value="DNA PRIMASE SMALL SUBUNIT"/>
    <property type="match status" value="1"/>
</dbReference>
<dbReference type="InterPro" id="IPR014052">
    <property type="entry name" value="DNA_primase_ssu_euk/arc"/>
</dbReference>
<keyword evidence="9" id="KW-0804">Transcription</keyword>
<evidence type="ECO:0000256" key="1">
    <source>
        <dbReference type="ARBA" id="ARBA00009762"/>
    </source>
</evidence>
<gene>
    <name evidence="12" type="ORF">OT_ostta13g02040</name>
</gene>
<evidence type="ECO:0000313" key="12">
    <source>
        <dbReference type="EMBL" id="CAL56541.1"/>
    </source>
</evidence>
<dbReference type="GeneID" id="9837485"/>
<keyword evidence="4 10" id="KW-0808">Transferase</keyword>
<organism evidence="12 13">
    <name type="scientific">Ostreococcus tauri</name>
    <name type="common">Marine green alga</name>
    <dbReference type="NCBI Taxonomy" id="70448"/>
    <lineage>
        <taxon>Eukaryota</taxon>
        <taxon>Viridiplantae</taxon>
        <taxon>Chlorophyta</taxon>
        <taxon>Mamiellophyceae</taxon>
        <taxon>Mamiellales</taxon>
        <taxon>Bathycoccaceae</taxon>
        <taxon>Ostreococcus</taxon>
    </lineage>
</organism>
<dbReference type="GO" id="GO:0005658">
    <property type="term" value="C:alpha DNA polymerase:primase complex"/>
    <property type="evidence" value="ECO:0007669"/>
    <property type="project" value="UniProtKB-ARBA"/>
</dbReference>
<sequence>MGSTVGARGAEREQKRAKTHGEEDDATAMSIDEQNKENVSANVSASDVRATMGNYYRNFYPAEALFKWLSHGNDERHAKADKTYAGKREFCFVLDKENGDGEIFCRYQCFEDAGRFAREVRSKNPARIEFGPVMNAKPAHRHSVKLHSVERELVFDIDMTDYDDVRTCCKDAQICGKCWPLMTIAIKILDAGLRRDFGFKHLLWVYSGRRGVHCWVSDERARKLSDEARAAVAEYFAVVKGQGKSRRVYSINPMHPSVKRAYDDVLKKYWIETYLPEQRILENNAKLDQVLDLLEDQELKDELVDEFNGSKMSSVERWRVIEERVMQARQPKQGVKRNYTLDFALEKIIFWHIYPRVDIEVSKHMNHLLKGPFCVHPKTGRVCVPMDPAKAEFFDPAAVPTVIDLDNGNKTLDEAMRTFNETFWNAAEAENKERLTSLTRAAKAANATGMDF</sequence>
<dbReference type="Pfam" id="PF01896">
    <property type="entry name" value="DNA_primase_S"/>
    <property type="match status" value="1"/>
</dbReference>
<evidence type="ECO:0000256" key="6">
    <source>
        <dbReference type="ARBA" id="ARBA00022705"/>
    </source>
</evidence>
<dbReference type="FunFam" id="3.90.920.10:FF:000003">
    <property type="entry name" value="DNA primase"/>
    <property type="match status" value="1"/>
</dbReference>
<dbReference type="KEGG" id="ota:OT_ostta13g02040"/>
<evidence type="ECO:0000256" key="8">
    <source>
        <dbReference type="ARBA" id="ARBA00022833"/>
    </source>
</evidence>
<keyword evidence="7" id="KW-0479">Metal-binding</keyword>
<dbReference type="RefSeq" id="XP_003082684.1">
    <property type="nucleotide sequence ID" value="XM_003082636.1"/>
</dbReference>
<evidence type="ECO:0000256" key="4">
    <source>
        <dbReference type="ARBA" id="ARBA00022679"/>
    </source>
</evidence>
<evidence type="ECO:0000313" key="13">
    <source>
        <dbReference type="Proteomes" id="UP000009170"/>
    </source>
</evidence>
<dbReference type="GO" id="GO:0046872">
    <property type="term" value="F:metal ion binding"/>
    <property type="evidence" value="ECO:0007669"/>
    <property type="project" value="UniProtKB-KW"/>
</dbReference>
<dbReference type="InParanoid" id="Q00WX0"/>
<dbReference type="Proteomes" id="UP000009170">
    <property type="component" value="Unassembled WGS sequence"/>
</dbReference>
<dbReference type="InterPro" id="IPR002755">
    <property type="entry name" value="DNA_primase_S"/>
</dbReference>
<keyword evidence="3 10" id="KW-0639">Primosome</keyword>
<evidence type="ECO:0000256" key="3">
    <source>
        <dbReference type="ARBA" id="ARBA00022515"/>
    </source>
</evidence>
<dbReference type="NCBIfam" id="TIGR00335">
    <property type="entry name" value="primase_sml"/>
    <property type="match status" value="1"/>
</dbReference>
<comment type="similarity">
    <text evidence="1 10">Belongs to the eukaryotic-type primase small subunit family.</text>
</comment>
<name>Q00WX0_OSTTA</name>
<evidence type="ECO:0000256" key="5">
    <source>
        <dbReference type="ARBA" id="ARBA00022695"/>
    </source>
</evidence>
<dbReference type="EC" id="2.7.7.-" evidence="10"/>
<dbReference type="STRING" id="70448.Q00WX0"/>
<dbReference type="GO" id="GO:0006269">
    <property type="term" value="P:DNA replication, synthesis of primer"/>
    <property type="evidence" value="ECO:0007669"/>
    <property type="project" value="UniProtKB-KW"/>
</dbReference>
<protein>
    <recommendedName>
        <fullName evidence="10">DNA primase</fullName>
        <ecNumber evidence="10">2.7.7.-</ecNumber>
    </recommendedName>
</protein>
<dbReference type="Gene3D" id="3.90.920.10">
    <property type="entry name" value="DNA primase, PRIM domain"/>
    <property type="match status" value="1"/>
</dbReference>
<dbReference type="CDD" id="cd04860">
    <property type="entry name" value="AE_Prim_S"/>
    <property type="match status" value="1"/>
</dbReference>
<keyword evidence="2 10" id="KW-0240">DNA-directed RNA polymerase</keyword>
<evidence type="ECO:0000256" key="9">
    <source>
        <dbReference type="ARBA" id="ARBA00023163"/>
    </source>
</evidence>
<feature type="region of interest" description="Disordered" evidence="11">
    <location>
        <begin position="1"/>
        <end position="42"/>
    </location>
</feature>
<reference evidence="13" key="1">
    <citation type="journal article" date="2006" name="Proc. Natl. Acad. Sci. U.S.A.">
        <title>Genome analysis of the smallest free-living eukaryote Ostreococcus tauri unveils many unique features.</title>
        <authorList>
            <person name="Derelle E."/>
            <person name="Ferraz C."/>
            <person name="Rombauts S."/>
            <person name="Rouze P."/>
            <person name="Worden A.Z."/>
            <person name="Robbens S."/>
            <person name="Partensky F."/>
            <person name="Degroeve S."/>
            <person name="Echeynie S."/>
            <person name="Cooke R."/>
            <person name="Saeys Y."/>
            <person name="Wuyts J."/>
            <person name="Jabbari K."/>
            <person name="Bowler C."/>
            <person name="Panaud O."/>
            <person name="Piegu B."/>
            <person name="Ball S.G."/>
            <person name="Ral J.-P."/>
            <person name="Bouget F.-Y."/>
            <person name="Piganeau G."/>
            <person name="De Baets B."/>
            <person name="Picard A."/>
            <person name="Delseny M."/>
            <person name="Demaille J."/>
            <person name="Van de Peer Y."/>
            <person name="Moreau H."/>
        </authorList>
    </citation>
    <scope>NUCLEOTIDE SEQUENCE [LARGE SCALE GENOMIC DNA]</scope>
    <source>
        <strain evidence="13">OTTH 0595 / CCAP 157/2 / RCC745</strain>
    </source>
</reference>
<proteinExistence type="inferred from homology"/>
<dbReference type="OrthoDB" id="19606at2759"/>
<keyword evidence="13" id="KW-1185">Reference proteome</keyword>
<dbReference type="AlphaFoldDB" id="Q00WX0"/>
<keyword evidence="6 10" id="KW-0235">DNA replication</keyword>
<accession>Q00WX0</accession>
<keyword evidence="5" id="KW-0548">Nucleotidyltransferase</keyword>
<feature type="compositionally biased region" description="Basic and acidic residues" evidence="11">
    <location>
        <begin position="9"/>
        <end position="21"/>
    </location>
</feature>
<dbReference type="SUPFAM" id="SSF56747">
    <property type="entry name" value="Prim-pol domain"/>
    <property type="match status" value="1"/>
</dbReference>
<dbReference type="FunCoup" id="Q00WX0">
    <property type="interactions" value="1035"/>
</dbReference>
<evidence type="ECO:0000256" key="11">
    <source>
        <dbReference type="SAM" id="MobiDB-lite"/>
    </source>
</evidence>
<dbReference type="GO" id="GO:0003899">
    <property type="term" value="F:DNA-directed RNA polymerase activity"/>
    <property type="evidence" value="ECO:0007669"/>
    <property type="project" value="InterPro"/>
</dbReference>
<evidence type="ECO:0000256" key="2">
    <source>
        <dbReference type="ARBA" id="ARBA00022478"/>
    </source>
</evidence>